<dbReference type="EMBL" id="CAJEWN010000002">
    <property type="protein sequence ID" value="CAD2123889.1"/>
    <property type="molecule type" value="Genomic_DNA"/>
</dbReference>
<organism evidence="2 3">
    <name type="scientific">Meloidogyne enterolobii</name>
    <name type="common">Root-knot nematode worm</name>
    <name type="synonym">Meloidogyne mayaguensis</name>
    <dbReference type="NCBI Taxonomy" id="390850"/>
    <lineage>
        <taxon>Eukaryota</taxon>
        <taxon>Metazoa</taxon>
        <taxon>Ecdysozoa</taxon>
        <taxon>Nematoda</taxon>
        <taxon>Chromadorea</taxon>
        <taxon>Rhabditida</taxon>
        <taxon>Tylenchina</taxon>
        <taxon>Tylenchomorpha</taxon>
        <taxon>Tylenchoidea</taxon>
        <taxon>Meloidogynidae</taxon>
        <taxon>Meloidogyninae</taxon>
        <taxon>Meloidogyne</taxon>
    </lineage>
</organism>
<feature type="region of interest" description="Disordered" evidence="1">
    <location>
        <begin position="56"/>
        <end position="97"/>
    </location>
</feature>
<evidence type="ECO:0000256" key="1">
    <source>
        <dbReference type="SAM" id="MobiDB-lite"/>
    </source>
</evidence>
<dbReference type="OrthoDB" id="5798660at2759"/>
<reference evidence="2 3" key="1">
    <citation type="submission" date="2020-08" db="EMBL/GenBank/DDBJ databases">
        <authorList>
            <person name="Koutsovoulos G."/>
            <person name="Danchin GJ E."/>
        </authorList>
    </citation>
    <scope>NUCLEOTIDE SEQUENCE [LARGE SCALE GENOMIC DNA]</scope>
</reference>
<protein>
    <submittedName>
        <fullName evidence="2">Uncharacterized protein</fullName>
    </submittedName>
</protein>
<dbReference type="AlphaFoldDB" id="A0A6V7TIP7"/>
<evidence type="ECO:0000313" key="2">
    <source>
        <dbReference type="EMBL" id="CAD2123889.1"/>
    </source>
</evidence>
<dbReference type="Proteomes" id="UP000580250">
    <property type="component" value="Unassembled WGS sequence"/>
</dbReference>
<evidence type="ECO:0000313" key="3">
    <source>
        <dbReference type="Proteomes" id="UP000580250"/>
    </source>
</evidence>
<comment type="caution">
    <text evidence="2">The sequence shown here is derived from an EMBL/GenBank/DDBJ whole genome shotgun (WGS) entry which is preliminary data.</text>
</comment>
<gene>
    <name evidence="2" type="ORF">MENT_LOCUS642</name>
</gene>
<name>A0A6V7TIP7_MELEN</name>
<feature type="compositionally biased region" description="Basic and acidic residues" evidence="1">
    <location>
        <begin position="85"/>
        <end position="97"/>
    </location>
</feature>
<proteinExistence type="predicted"/>
<sequence length="97" mass="11055">MTIMYILRKNRMGKKENKSIRVIRAFQSGVDRREQSLSGPSAARLREISRQLKLQVEREAVRSRSSSKTSHTAEAHHSRGLRNSKTPEEHNEAVSAV</sequence>
<accession>A0A6V7TIP7</accession>